<evidence type="ECO:0000313" key="13">
    <source>
        <dbReference type="EMBL" id="KFZ27966.1"/>
    </source>
</evidence>
<keyword evidence="3 12" id="KW-0812">Transmembrane</keyword>
<evidence type="ECO:0000256" key="11">
    <source>
        <dbReference type="ARBA" id="ARBA00023444"/>
    </source>
</evidence>
<dbReference type="RefSeq" id="WP_034733894.1">
    <property type="nucleotide sequence ID" value="NZ_JPIN01000013.1"/>
</dbReference>
<evidence type="ECO:0000256" key="10">
    <source>
        <dbReference type="ARBA" id="ARBA00023157"/>
    </source>
</evidence>
<keyword evidence="5 12" id="KW-1133">Transmembrane helix</keyword>
<evidence type="ECO:0000256" key="9">
    <source>
        <dbReference type="ARBA" id="ARBA00023136"/>
    </source>
</evidence>
<keyword evidence="7" id="KW-0408">Iron</keyword>
<sequence>MRTLVNFSILFALVVIILGAYTRLTDAGLGCPDWPGCYGHLTVPVDEEKAAAAQALFPDAPLEHHKAWNEMVHRYAAGILGILILIIAITAMVRVRKHPETPLKLPLFLLALVTFQAALGMWTVTMNLQPLVVMGHLLGGFTTLSLLYLLRLRLQRVHIPLGDPKARKLAGLAFFALVVVFMQIALGGWVAANYAALACTELPICEGNWSEQLDIAGAFSVPEAVTYQYGAHDYAERMTMHVAHRIGAIVTIVVVGLMLLRGYKTAQSSVIKGTLNWVTLALIVQVALGLSNVIFMLPLSVAVAHNLFGALLLLSLVGLNYKLARNA</sequence>
<dbReference type="GO" id="GO:0016020">
    <property type="term" value="C:membrane"/>
    <property type="evidence" value="ECO:0007669"/>
    <property type="project" value="UniProtKB-SubCell"/>
</dbReference>
<evidence type="ECO:0000256" key="4">
    <source>
        <dbReference type="ARBA" id="ARBA00022723"/>
    </source>
</evidence>
<protein>
    <submittedName>
        <fullName evidence="13">Cytochrome B561</fullName>
    </submittedName>
</protein>
<comment type="pathway">
    <text evidence="11">Porphyrin-containing compound metabolism.</text>
</comment>
<evidence type="ECO:0000256" key="8">
    <source>
        <dbReference type="ARBA" id="ARBA00023133"/>
    </source>
</evidence>
<feature type="transmembrane region" description="Helical" evidence="12">
    <location>
        <begin position="242"/>
        <end position="263"/>
    </location>
</feature>
<evidence type="ECO:0000256" key="12">
    <source>
        <dbReference type="SAM" id="Phobius"/>
    </source>
</evidence>
<evidence type="ECO:0000256" key="3">
    <source>
        <dbReference type="ARBA" id="ARBA00022692"/>
    </source>
</evidence>
<dbReference type="PANTHER" id="PTHR35457:SF1">
    <property type="entry name" value="HEME A SYNTHASE"/>
    <property type="match status" value="1"/>
</dbReference>
<gene>
    <name evidence="13" type="ORF">IDAT_11890</name>
</gene>
<comment type="caution">
    <text evidence="13">The sequence shown here is derived from an EMBL/GenBank/DDBJ whole genome shotgun (WGS) entry which is preliminary data.</text>
</comment>
<dbReference type="GO" id="GO:0016491">
    <property type="term" value="F:oxidoreductase activity"/>
    <property type="evidence" value="ECO:0007669"/>
    <property type="project" value="UniProtKB-KW"/>
</dbReference>
<dbReference type="PANTHER" id="PTHR35457">
    <property type="entry name" value="HEME A SYNTHASE"/>
    <property type="match status" value="1"/>
</dbReference>
<accession>A0A094J5X0</accession>
<feature type="transmembrane region" description="Helical" evidence="12">
    <location>
        <begin position="275"/>
        <end position="297"/>
    </location>
</feature>
<evidence type="ECO:0000313" key="14">
    <source>
        <dbReference type="Proteomes" id="UP000053718"/>
    </source>
</evidence>
<dbReference type="STRING" id="1517416.IDAT_11890"/>
<evidence type="ECO:0000256" key="6">
    <source>
        <dbReference type="ARBA" id="ARBA00023002"/>
    </source>
</evidence>
<dbReference type="InterPro" id="IPR003780">
    <property type="entry name" value="COX15/CtaA_fam"/>
</dbReference>
<evidence type="ECO:0000256" key="7">
    <source>
        <dbReference type="ARBA" id="ARBA00023004"/>
    </source>
</evidence>
<dbReference type="GO" id="GO:0006784">
    <property type="term" value="P:heme A biosynthetic process"/>
    <property type="evidence" value="ECO:0007669"/>
    <property type="project" value="InterPro"/>
</dbReference>
<keyword evidence="8" id="KW-0350">Heme biosynthesis</keyword>
<dbReference type="InterPro" id="IPR050450">
    <property type="entry name" value="COX15/CtaA_HemeA_synthase"/>
</dbReference>
<keyword evidence="14" id="KW-1185">Reference proteome</keyword>
<evidence type="ECO:0000256" key="1">
    <source>
        <dbReference type="ARBA" id="ARBA00004141"/>
    </source>
</evidence>
<organism evidence="13 14">
    <name type="scientific">Pseudidiomarina atlantica</name>
    <dbReference type="NCBI Taxonomy" id="1517416"/>
    <lineage>
        <taxon>Bacteria</taxon>
        <taxon>Pseudomonadati</taxon>
        <taxon>Pseudomonadota</taxon>
        <taxon>Gammaproteobacteria</taxon>
        <taxon>Alteromonadales</taxon>
        <taxon>Idiomarinaceae</taxon>
        <taxon>Pseudidiomarina</taxon>
    </lineage>
</organism>
<feature type="transmembrane region" description="Helical" evidence="12">
    <location>
        <begin position="131"/>
        <end position="150"/>
    </location>
</feature>
<keyword evidence="10" id="KW-1015">Disulfide bond</keyword>
<dbReference type="EMBL" id="JPIN01000013">
    <property type="protein sequence ID" value="KFZ27966.1"/>
    <property type="molecule type" value="Genomic_DNA"/>
</dbReference>
<dbReference type="GO" id="GO:0046872">
    <property type="term" value="F:metal ion binding"/>
    <property type="evidence" value="ECO:0007669"/>
    <property type="project" value="UniProtKB-KW"/>
</dbReference>
<reference evidence="13 14" key="1">
    <citation type="submission" date="2014-06" db="EMBL/GenBank/DDBJ databases">
        <title>Draft genome sequence of Idiomarina sp. MCCC 1A10513.</title>
        <authorList>
            <person name="Du J."/>
            <person name="Lai Q."/>
            <person name="Shao Z."/>
        </authorList>
    </citation>
    <scope>NUCLEOTIDE SEQUENCE [LARGE SCALE GENOMIC DNA]</scope>
    <source>
        <strain evidence="13 14">MCCC 1A10513</strain>
    </source>
</reference>
<keyword evidence="4" id="KW-0479">Metal-binding</keyword>
<dbReference type="Proteomes" id="UP000053718">
    <property type="component" value="Unassembled WGS sequence"/>
</dbReference>
<evidence type="ECO:0000256" key="5">
    <source>
        <dbReference type="ARBA" id="ARBA00022989"/>
    </source>
</evidence>
<feature type="transmembrane region" description="Helical" evidence="12">
    <location>
        <begin position="171"/>
        <end position="192"/>
    </location>
</feature>
<keyword evidence="2" id="KW-1003">Cell membrane</keyword>
<dbReference type="eggNOG" id="COG1612">
    <property type="taxonomic scope" value="Bacteria"/>
</dbReference>
<dbReference type="OrthoDB" id="1447144at2"/>
<feature type="transmembrane region" description="Helical" evidence="12">
    <location>
        <begin position="303"/>
        <end position="321"/>
    </location>
</feature>
<feature type="transmembrane region" description="Helical" evidence="12">
    <location>
        <begin position="105"/>
        <end position="125"/>
    </location>
</feature>
<comment type="subcellular location">
    <subcellularLocation>
        <location evidence="1">Membrane</location>
        <topology evidence="1">Multi-pass membrane protein</topology>
    </subcellularLocation>
</comment>
<dbReference type="Pfam" id="PF02628">
    <property type="entry name" value="COX15-CtaA"/>
    <property type="match status" value="1"/>
</dbReference>
<feature type="transmembrane region" description="Helical" evidence="12">
    <location>
        <begin position="75"/>
        <end position="93"/>
    </location>
</feature>
<evidence type="ECO:0000256" key="2">
    <source>
        <dbReference type="ARBA" id="ARBA00022475"/>
    </source>
</evidence>
<dbReference type="AlphaFoldDB" id="A0A094J5X0"/>
<keyword evidence="9 12" id="KW-0472">Membrane</keyword>
<proteinExistence type="predicted"/>
<name>A0A094J5X0_9GAMM</name>
<keyword evidence="6" id="KW-0560">Oxidoreductase</keyword>